<comment type="caution">
    <text evidence="7">The sequence shown here is derived from an EMBL/GenBank/DDBJ whole genome shotgun (WGS) entry which is preliminary data.</text>
</comment>
<organism evidence="7 8">
    <name type="scientific">Streptomyces similanensis</name>
    <dbReference type="NCBI Taxonomy" id="1274988"/>
    <lineage>
        <taxon>Bacteria</taxon>
        <taxon>Bacillati</taxon>
        <taxon>Actinomycetota</taxon>
        <taxon>Actinomycetes</taxon>
        <taxon>Kitasatosporales</taxon>
        <taxon>Streptomycetaceae</taxon>
        <taxon>Streptomyces</taxon>
    </lineage>
</organism>
<keyword evidence="3 5" id="KW-1133">Transmembrane helix</keyword>
<evidence type="ECO:0000256" key="5">
    <source>
        <dbReference type="SAM" id="Phobius"/>
    </source>
</evidence>
<feature type="domain" description="Integral membrane bound transporter" evidence="6">
    <location>
        <begin position="50"/>
        <end position="168"/>
    </location>
</feature>
<dbReference type="Pfam" id="PF13515">
    <property type="entry name" value="FUSC_2"/>
    <property type="match status" value="1"/>
</dbReference>
<proteinExistence type="predicted"/>
<evidence type="ECO:0000256" key="1">
    <source>
        <dbReference type="ARBA" id="ARBA00004141"/>
    </source>
</evidence>
<accession>A0ABP9KA21</accession>
<protein>
    <recommendedName>
        <fullName evidence="6">Integral membrane bound transporter domain-containing protein</fullName>
    </recommendedName>
</protein>
<evidence type="ECO:0000313" key="7">
    <source>
        <dbReference type="EMBL" id="GAA5052964.1"/>
    </source>
</evidence>
<evidence type="ECO:0000256" key="4">
    <source>
        <dbReference type="ARBA" id="ARBA00023136"/>
    </source>
</evidence>
<dbReference type="EMBL" id="BAABKC010000036">
    <property type="protein sequence ID" value="GAA5052964.1"/>
    <property type="molecule type" value="Genomic_DNA"/>
</dbReference>
<dbReference type="Proteomes" id="UP001500124">
    <property type="component" value="Unassembled WGS sequence"/>
</dbReference>
<gene>
    <name evidence="7" type="ORF">GCM10023336_22780</name>
</gene>
<keyword evidence="2 5" id="KW-0812">Transmembrane</keyword>
<evidence type="ECO:0000256" key="2">
    <source>
        <dbReference type="ARBA" id="ARBA00022692"/>
    </source>
</evidence>
<feature type="transmembrane region" description="Helical" evidence="5">
    <location>
        <begin position="108"/>
        <end position="126"/>
    </location>
</feature>
<feature type="transmembrane region" description="Helical" evidence="5">
    <location>
        <begin position="158"/>
        <end position="181"/>
    </location>
</feature>
<keyword evidence="4 5" id="KW-0472">Membrane</keyword>
<sequence>MTRAPWPRRPRAAIRRAAARARRAARAACRRVTGSLWPVAQQTAAATLSWWIAKHVIHHHQPVFAPITTLVALNTSRGGRGTNAVRFVAGVVAGVLVAEAAVALLGDGYPTVALAVFLAILAALVVGGERVTIAQAAVSAVIAVGTGIQAGSNRVVDALLGAGVALLFSQLLFPAHPLALLRRAESVTLAELAGALALTARALEGGDTAQREWTWEHLRPAYTRLAELGEARADAATAARRSPLWWGRREPIERETRYAAGLDLLGASCLTCTRTLFALDARGRAAFTPAVGALSDTLRRLAAAPGDHAVRQRGAEGALRAAALAPAPAAGEPVERAAAATGFTMVVLDVLAFVGVPAGEAREAVRARTARVRVGAPPTLRWTAGPRLGGALRRRR</sequence>
<evidence type="ECO:0000313" key="8">
    <source>
        <dbReference type="Proteomes" id="UP001500124"/>
    </source>
</evidence>
<dbReference type="InterPro" id="IPR049453">
    <property type="entry name" value="Memb_transporter_dom"/>
</dbReference>
<reference evidence="8" key="1">
    <citation type="journal article" date="2019" name="Int. J. Syst. Evol. Microbiol.">
        <title>The Global Catalogue of Microorganisms (GCM) 10K type strain sequencing project: providing services to taxonomists for standard genome sequencing and annotation.</title>
        <authorList>
            <consortium name="The Broad Institute Genomics Platform"/>
            <consortium name="The Broad Institute Genome Sequencing Center for Infectious Disease"/>
            <person name="Wu L."/>
            <person name="Ma J."/>
        </authorList>
    </citation>
    <scope>NUCLEOTIDE SEQUENCE [LARGE SCALE GENOMIC DNA]</scope>
    <source>
        <strain evidence="8">JCM 18410</strain>
    </source>
</reference>
<feature type="transmembrane region" description="Helical" evidence="5">
    <location>
        <begin position="84"/>
        <end position="102"/>
    </location>
</feature>
<comment type="subcellular location">
    <subcellularLocation>
        <location evidence="1">Membrane</location>
        <topology evidence="1">Multi-pass membrane protein</topology>
    </subcellularLocation>
</comment>
<name>A0ABP9KA21_9ACTN</name>
<evidence type="ECO:0000259" key="6">
    <source>
        <dbReference type="Pfam" id="PF13515"/>
    </source>
</evidence>
<keyword evidence="8" id="KW-1185">Reference proteome</keyword>
<evidence type="ECO:0000256" key="3">
    <source>
        <dbReference type="ARBA" id="ARBA00022989"/>
    </source>
</evidence>